<accession>A0ABR4J645</accession>
<dbReference type="EMBL" id="JBFXLS010000001">
    <property type="protein sequence ID" value="KAL2835262.1"/>
    <property type="molecule type" value="Genomic_DNA"/>
</dbReference>
<keyword evidence="1" id="KW-0472">Membrane</keyword>
<evidence type="ECO:0000313" key="3">
    <source>
        <dbReference type="Proteomes" id="UP001610335"/>
    </source>
</evidence>
<sequence length="84" mass="9626">MVWLFVFRRTIHYSIGVRPFFLPLLQIILLVQTILGSTIDTVTWGFLWLSFIVIKGLEAYGCHHRDFSAVTVLNKAGKQPLCSM</sequence>
<organism evidence="2 3">
    <name type="scientific">Aspergillus cavernicola</name>
    <dbReference type="NCBI Taxonomy" id="176166"/>
    <lineage>
        <taxon>Eukaryota</taxon>
        <taxon>Fungi</taxon>
        <taxon>Dikarya</taxon>
        <taxon>Ascomycota</taxon>
        <taxon>Pezizomycotina</taxon>
        <taxon>Eurotiomycetes</taxon>
        <taxon>Eurotiomycetidae</taxon>
        <taxon>Eurotiales</taxon>
        <taxon>Aspergillaceae</taxon>
        <taxon>Aspergillus</taxon>
        <taxon>Aspergillus subgen. Nidulantes</taxon>
    </lineage>
</organism>
<protein>
    <submittedName>
        <fullName evidence="2">Uncharacterized protein</fullName>
    </submittedName>
</protein>
<comment type="caution">
    <text evidence="2">The sequence shown here is derived from an EMBL/GenBank/DDBJ whole genome shotgun (WGS) entry which is preliminary data.</text>
</comment>
<evidence type="ECO:0000256" key="1">
    <source>
        <dbReference type="SAM" id="Phobius"/>
    </source>
</evidence>
<reference evidence="2 3" key="1">
    <citation type="submission" date="2024-07" db="EMBL/GenBank/DDBJ databases">
        <title>Section-level genome sequencing and comparative genomics of Aspergillus sections Usti and Cavernicolus.</title>
        <authorList>
            <consortium name="Lawrence Berkeley National Laboratory"/>
            <person name="Nybo J.L."/>
            <person name="Vesth T.C."/>
            <person name="Theobald S."/>
            <person name="Frisvad J.C."/>
            <person name="Larsen T.O."/>
            <person name="Kjaerboelling I."/>
            <person name="Rothschild-Mancinelli K."/>
            <person name="Lyhne E.K."/>
            <person name="Kogle M.E."/>
            <person name="Barry K."/>
            <person name="Clum A."/>
            <person name="Na H."/>
            <person name="Ledsgaard L."/>
            <person name="Lin J."/>
            <person name="Lipzen A."/>
            <person name="Kuo A."/>
            <person name="Riley R."/>
            <person name="Mondo S."/>
            <person name="LaButti K."/>
            <person name="Haridas S."/>
            <person name="Pangalinan J."/>
            <person name="Salamov A.A."/>
            <person name="Simmons B.A."/>
            <person name="Magnuson J.K."/>
            <person name="Chen J."/>
            <person name="Drula E."/>
            <person name="Henrissat B."/>
            <person name="Wiebenga A."/>
            <person name="Lubbers R.J."/>
            <person name="Gomes A.C."/>
            <person name="Makela M.R."/>
            <person name="Stajich J."/>
            <person name="Grigoriev I.V."/>
            <person name="Mortensen U.H."/>
            <person name="De vries R.P."/>
            <person name="Baker S.E."/>
            <person name="Andersen M.R."/>
        </authorList>
    </citation>
    <scope>NUCLEOTIDE SEQUENCE [LARGE SCALE GENOMIC DNA]</scope>
    <source>
        <strain evidence="2 3">CBS 600.67</strain>
    </source>
</reference>
<keyword evidence="1" id="KW-0812">Transmembrane</keyword>
<proteinExistence type="predicted"/>
<name>A0ABR4J645_9EURO</name>
<evidence type="ECO:0000313" key="2">
    <source>
        <dbReference type="EMBL" id="KAL2835262.1"/>
    </source>
</evidence>
<keyword evidence="3" id="KW-1185">Reference proteome</keyword>
<gene>
    <name evidence="2" type="ORF">BDW59DRAFT_5736</name>
</gene>
<feature type="transmembrane region" description="Helical" evidence="1">
    <location>
        <begin position="20"/>
        <end position="49"/>
    </location>
</feature>
<keyword evidence="1" id="KW-1133">Transmembrane helix</keyword>
<dbReference type="Proteomes" id="UP001610335">
    <property type="component" value="Unassembled WGS sequence"/>
</dbReference>